<organism evidence="2 3">
    <name type="scientific">Marchantia polymorpha subsp. ruderalis</name>
    <dbReference type="NCBI Taxonomy" id="1480154"/>
    <lineage>
        <taxon>Eukaryota</taxon>
        <taxon>Viridiplantae</taxon>
        <taxon>Streptophyta</taxon>
        <taxon>Embryophyta</taxon>
        <taxon>Marchantiophyta</taxon>
        <taxon>Marchantiopsida</taxon>
        <taxon>Marchantiidae</taxon>
        <taxon>Marchantiales</taxon>
        <taxon>Marchantiaceae</taxon>
        <taxon>Marchantia</taxon>
    </lineage>
</organism>
<feature type="compositionally biased region" description="Basic and acidic residues" evidence="1">
    <location>
        <begin position="108"/>
        <end position="122"/>
    </location>
</feature>
<feature type="region of interest" description="Disordered" evidence="1">
    <location>
        <begin position="1"/>
        <end position="211"/>
    </location>
</feature>
<protein>
    <submittedName>
        <fullName evidence="2">Uncharacterized protein</fullName>
    </submittedName>
</protein>
<reference evidence="2" key="1">
    <citation type="submission" date="2016-03" db="EMBL/GenBank/DDBJ databases">
        <title>Mechanisms controlling the formation of the plant cell surface in tip-growing cells are functionally conserved among land plants.</title>
        <authorList>
            <person name="Honkanen S."/>
            <person name="Jones V.A."/>
            <person name="Morieri G."/>
            <person name="Champion C."/>
            <person name="Hetherington A.J."/>
            <person name="Kelly S."/>
            <person name="Saint-Marcoux D."/>
            <person name="Proust H."/>
            <person name="Prescott H."/>
            <person name="Dolan L."/>
        </authorList>
    </citation>
    <scope>NUCLEOTIDE SEQUENCE [LARGE SCALE GENOMIC DNA]</scope>
    <source>
        <tissue evidence="2">Whole gametophyte</tissue>
    </source>
</reference>
<dbReference type="AlphaFoldDB" id="A0A176W3V0"/>
<gene>
    <name evidence="2" type="ORF">AXG93_4193s1140</name>
</gene>
<feature type="compositionally biased region" description="Low complexity" evidence="1">
    <location>
        <begin position="34"/>
        <end position="74"/>
    </location>
</feature>
<evidence type="ECO:0000256" key="1">
    <source>
        <dbReference type="SAM" id="MobiDB-lite"/>
    </source>
</evidence>
<evidence type="ECO:0000313" key="3">
    <source>
        <dbReference type="Proteomes" id="UP000077202"/>
    </source>
</evidence>
<evidence type="ECO:0000313" key="2">
    <source>
        <dbReference type="EMBL" id="OAE27714.1"/>
    </source>
</evidence>
<comment type="caution">
    <text evidence="2">The sequence shown here is derived from an EMBL/GenBank/DDBJ whole genome shotgun (WGS) entry which is preliminary data.</text>
</comment>
<feature type="compositionally biased region" description="Gly residues" evidence="1">
    <location>
        <begin position="167"/>
        <end position="200"/>
    </location>
</feature>
<accession>A0A176W3V0</accession>
<name>A0A176W3V0_MARPO</name>
<keyword evidence="3" id="KW-1185">Reference proteome</keyword>
<dbReference type="EMBL" id="LVLJ01001842">
    <property type="protein sequence ID" value="OAE27714.1"/>
    <property type="molecule type" value="Genomic_DNA"/>
</dbReference>
<sequence length="211" mass="21257">MRRSTRGRSCQPVANGHVIGGGAWERGRVEYRTASRTGRSSSSRESASPAQAQNPAQAQACASPSPSPSSGSSSRGPNDLDAPSDVRPVRRNRSGNRSGLRALPSRAGEGRKDGGRLKEGTVDIRGSGVGKGAREGSRERHLGVVAGRACEKGKPGGRVTVRASSAEGGGVVGVGGGRRGGGGGAGAGEGKGRAGQGRAGGVSEVVQRERR</sequence>
<proteinExistence type="predicted"/>
<feature type="compositionally biased region" description="Basic and acidic residues" evidence="1">
    <location>
        <begin position="132"/>
        <end position="142"/>
    </location>
</feature>
<dbReference type="Proteomes" id="UP000077202">
    <property type="component" value="Unassembled WGS sequence"/>
</dbReference>